<evidence type="ECO:0000313" key="3">
    <source>
        <dbReference type="EMBL" id="KAF2181944.1"/>
    </source>
</evidence>
<feature type="compositionally biased region" description="Basic and acidic residues" evidence="1">
    <location>
        <begin position="31"/>
        <end position="41"/>
    </location>
</feature>
<keyword evidence="2" id="KW-0812">Transmembrane</keyword>
<evidence type="ECO:0000256" key="1">
    <source>
        <dbReference type="SAM" id="MobiDB-lite"/>
    </source>
</evidence>
<feature type="region of interest" description="Disordered" evidence="1">
    <location>
        <begin position="539"/>
        <end position="581"/>
    </location>
</feature>
<feature type="compositionally biased region" description="Low complexity" evidence="1">
    <location>
        <begin position="43"/>
        <end position="60"/>
    </location>
</feature>
<proteinExistence type="predicted"/>
<dbReference type="AlphaFoldDB" id="A0A6A6DQU2"/>
<feature type="region of interest" description="Disordered" evidence="1">
    <location>
        <begin position="29"/>
        <end position="84"/>
    </location>
</feature>
<organism evidence="3 4">
    <name type="scientific">Zopfia rhizophila CBS 207.26</name>
    <dbReference type="NCBI Taxonomy" id="1314779"/>
    <lineage>
        <taxon>Eukaryota</taxon>
        <taxon>Fungi</taxon>
        <taxon>Dikarya</taxon>
        <taxon>Ascomycota</taxon>
        <taxon>Pezizomycotina</taxon>
        <taxon>Dothideomycetes</taxon>
        <taxon>Dothideomycetes incertae sedis</taxon>
        <taxon>Zopfiaceae</taxon>
        <taxon>Zopfia</taxon>
    </lineage>
</organism>
<sequence>MDHNSPQVSQDLSFPSVRVNRSLASLDLDDLVMRSKRHDEEAVSSLEESSYEVLGESSYETSDDEGRTESLASTDGHTPDDVSSIADTEEFDDADLDDVSQYLPIPLAESTNEFFDPHTRTGPVDDSMMTSKADTHLGEDSHIKIDEVPSNVQDRLDGCGVIRDFGAHEVPEVLRLYKSPEVRITVRLALSSTFLSISRPFRLMYVGDVPLWAKEDINSHIAAALTASSDSMSLESSRDTQSSRFSVVRVPAYPEGTSSNKVQLIDSSGIELVVDQCTNARRICKDIGRPSHIQITLNDGTQLIFGPGKSIQIRGESSASPLPDLGIFCHNTVQPAPDSAVELEQFCLVREAFKQHSIPSLDIAMVRPFHDCPEAFTFNAKSLRSCVEGRQGINSRHNVLETLPIDIYSFLEIKPSQLNRHLACITHSRESHPLSFTTAGVQGSKTSADQEKEEGNWSIRNMVPILVKDPSSGLKAMWTRKKLWLAVLALITTVIVYLSTSGLTSGFQSMEPIRHAAVTLCTSSVPSSAVSSITQVSVPHDIPISPPPTPAVKSTSRDLTIVSSEDKSEGQERSSIQKQNSSDHFEIQVTGDYQFTLIPPKYVTKAKRAPQLLIRVYRNSKAVPVRVSRSTEGLYTVDLEQEHQFDSFNVRILTKSKPLLRQSFDIKLGFHRSKLSSLRENVERLSQSVKQDMAAAQLNLKNISLQLSKGLQAGMIRFEHGAVAAFGQTKYWKQQFQDSTQTVAEHLQEAKREAARQLSVGSRFTKDISSNLRRNLQSCASRASGAVQAIQGVGIPNLWEHTAYVRTSPAILDARKNALRLWKKLDKADRCRPSEYTRKDRKWSRQYKSCGKATRSRDGIKL</sequence>
<keyword evidence="2" id="KW-1133">Transmembrane helix</keyword>
<name>A0A6A6DQU2_9PEZI</name>
<accession>A0A6A6DQU2</accession>
<keyword evidence="4" id="KW-1185">Reference proteome</keyword>
<reference evidence="3" key="1">
    <citation type="journal article" date="2020" name="Stud. Mycol.">
        <title>101 Dothideomycetes genomes: a test case for predicting lifestyles and emergence of pathogens.</title>
        <authorList>
            <person name="Haridas S."/>
            <person name="Albert R."/>
            <person name="Binder M."/>
            <person name="Bloem J."/>
            <person name="Labutti K."/>
            <person name="Salamov A."/>
            <person name="Andreopoulos B."/>
            <person name="Baker S."/>
            <person name="Barry K."/>
            <person name="Bills G."/>
            <person name="Bluhm B."/>
            <person name="Cannon C."/>
            <person name="Castanera R."/>
            <person name="Culley D."/>
            <person name="Daum C."/>
            <person name="Ezra D."/>
            <person name="Gonzalez J."/>
            <person name="Henrissat B."/>
            <person name="Kuo A."/>
            <person name="Liang C."/>
            <person name="Lipzen A."/>
            <person name="Lutzoni F."/>
            <person name="Magnuson J."/>
            <person name="Mondo S."/>
            <person name="Nolan M."/>
            <person name="Ohm R."/>
            <person name="Pangilinan J."/>
            <person name="Park H.-J."/>
            <person name="Ramirez L."/>
            <person name="Alfaro M."/>
            <person name="Sun H."/>
            <person name="Tritt A."/>
            <person name="Yoshinaga Y."/>
            <person name="Zwiers L.-H."/>
            <person name="Turgeon B."/>
            <person name="Goodwin S."/>
            <person name="Spatafora J."/>
            <person name="Crous P."/>
            <person name="Grigoriev I."/>
        </authorList>
    </citation>
    <scope>NUCLEOTIDE SEQUENCE</scope>
    <source>
        <strain evidence="3">CBS 207.26</strain>
    </source>
</reference>
<feature type="transmembrane region" description="Helical" evidence="2">
    <location>
        <begin position="483"/>
        <end position="500"/>
    </location>
</feature>
<evidence type="ECO:0000256" key="2">
    <source>
        <dbReference type="SAM" id="Phobius"/>
    </source>
</evidence>
<dbReference type="EMBL" id="ML994650">
    <property type="protein sequence ID" value="KAF2181944.1"/>
    <property type="molecule type" value="Genomic_DNA"/>
</dbReference>
<keyword evidence="2" id="KW-0472">Membrane</keyword>
<evidence type="ECO:0000313" key="4">
    <source>
        <dbReference type="Proteomes" id="UP000800200"/>
    </source>
</evidence>
<dbReference type="Proteomes" id="UP000800200">
    <property type="component" value="Unassembled WGS sequence"/>
</dbReference>
<protein>
    <submittedName>
        <fullName evidence="3">Uncharacterized protein</fullName>
    </submittedName>
</protein>
<feature type="compositionally biased region" description="Polar residues" evidence="1">
    <location>
        <begin position="552"/>
        <end position="563"/>
    </location>
</feature>
<gene>
    <name evidence="3" type="ORF">K469DRAFT_713004</name>
</gene>
<dbReference type="OrthoDB" id="439943at2759"/>